<dbReference type="InterPro" id="IPR009620">
    <property type="entry name" value="UPF0236"/>
</dbReference>
<dbReference type="RefSeq" id="WP_213487132.1">
    <property type="nucleotide sequence ID" value="NZ_CAJRAY010000107.1"/>
</dbReference>
<evidence type="ECO:0000313" key="2">
    <source>
        <dbReference type="EMBL" id="CAG5093638.1"/>
    </source>
</evidence>
<organism evidence="2 3">
    <name type="scientific">Thermobacillus xylanilyticus</name>
    <dbReference type="NCBI Taxonomy" id="76633"/>
    <lineage>
        <taxon>Bacteria</taxon>
        <taxon>Bacillati</taxon>
        <taxon>Bacillota</taxon>
        <taxon>Bacilli</taxon>
        <taxon>Bacillales</taxon>
        <taxon>Paenibacillaceae</taxon>
        <taxon>Thermobacillus</taxon>
    </lineage>
</organism>
<proteinExistence type="inferred from homology"/>
<dbReference type="Pfam" id="PF06782">
    <property type="entry name" value="UPF0236"/>
    <property type="match status" value="1"/>
</dbReference>
<gene>
    <name evidence="2" type="primary">txxe 3622</name>
    <name evidence="2" type="ORF">TXXE_20020</name>
</gene>
<name>A0ABM8V9J9_THEXY</name>
<dbReference type="EMBL" id="CAJRAY010000107">
    <property type="protein sequence ID" value="CAG5093638.1"/>
    <property type="molecule type" value="Genomic_DNA"/>
</dbReference>
<dbReference type="Proteomes" id="UP000681526">
    <property type="component" value="Unassembled WGS sequence"/>
</dbReference>
<protein>
    <submittedName>
        <fullName evidence="2">Hypothetical conserved protein</fullName>
    </submittedName>
</protein>
<comment type="similarity">
    <text evidence="1">Belongs to the UPF0236 family.</text>
</comment>
<evidence type="ECO:0000313" key="3">
    <source>
        <dbReference type="Proteomes" id="UP000681526"/>
    </source>
</evidence>
<evidence type="ECO:0000256" key="1">
    <source>
        <dbReference type="ARBA" id="ARBA00006539"/>
    </source>
</evidence>
<comment type="caution">
    <text evidence="2">The sequence shown here is derived from an EMBL/GenBank/DDBJ whole genome shotgun (WGS) entry which is preliminary data.</text>
</comment>
<sequence length="446" mass="52078">MQHFTTTIPTMKELEEWMFRKMQDLFTAAMRTALEKLDEIILEQRDRERYRVKAERETSMNTVFGNIRFKRRLYMDRQTGKYVYLLDQHLRFEGRGKVSPHLLETAIAFAAEGPSYRDSARRLEQLLGYPVLSHEAIREKLIEQAEKPVKAVEKRKARVLFVEVDGLYTKLQRRKRQGMEHAIAVVHEGWEQVGKRVRLTNKQHYLHRSEGDFWEGFGDFLTEQYAIDEDTWLVVGGDGASWIGECESYFHKCIYMLDRFHVARDLKRFVGHLPKIWKDARQALARQDPAALMAAVERVAIEEIAPDKREAWSAYKSFLRRHRKHLEDYRKTLEANGIDTTGMRPMGSAEAQMRVLTKRTKRGGYSWSERGARAMLTTVMRSKQAGWLEEADEHKVETPERVFSVRKILKDAIRPAKGCVDGMIRLLRSQWQSRPTGLALKGLKGY</sequence>
<accession>A0ABM8V9J9</accession>
<dbReference type="NCBIfam" id="NF033529">
    <property type="entry name" value="transpos_ISLre2"/>
    <property type="match status" value="1"/>
</dbReference>
<reference evidence="2 3" key="1">
    <citation type="submission" date="2021-04" db="EMBL/GenBank/DDBJ databases">
        <authorList>
            <person name="Rakotoarivonina H."/>
        </authorList>
    </citation>
    <scope>NUCLEOTIDE SEQUENCE [LARGE SCALE GENOMIC DNA]</scope>
    <source>
        <strain evidence="2 3">XE</strain>
    </source>
</reference>
<keyword evidence="3" id="KW-1185">Reference proteome</keyword>